<organism evidence="2 3">
    <name type="scientific">Ignelater luminosus</name>
    <name type="common">Cucubano</name>
    <name type="synonym">Pyrophorus luminosus</name>
    <dbReference type="NCBI Taxonomy" id="2038154"/>
    <lineage>
        <taxon>Eukaryota</taxon>
        <taxon>Metazoa</taxon>
        <taxon>Ecdysozoa</taxon>
        <taxon>Arthropoda</taxon>
        <taxon>Hexapoda</taxon>
        <taxon>Insecta</taxon>
        <taxon>Pterygota</taxon>
        <taxon>Neoptera</taxon>
        <taxon>Endopterygota</taxon>
        <taxon>Coleoptera</taxon>
        <taxon>Polyphaga</taxon>
        <taxon>Elateriformia</taxon>
        <taxon>Elateroidea</taxon>
        <taxon>Elateridae</taxon>
        <taxon>Agrypninae</taxon>
        <taxon>Pyrophorini</taxon>
        <taxon>Ignelater</taxon>
    </lineage>
</organism>
<accession>A0A8K0CME5</accession>
<evidence type="ECO:0000313" key="2">
    <source>
        <dbReference type="EMBL" id="KAF2889114.1"/>
    </source>
</evidence>
<dbReference type="EMBL" id="VTPC01070636">
    <property type="protein sequence ID" value="KAF2889114.1"/>
    <property type="molecule type" value="Genomic_DNA"/>
</dbReference>
<evidence type="ECO:0000313" key="3">
    <source>
        <dbReference type="Proteomes" id="UP000801492"/>
    </source>
</evidence>
<comment type="caution">
    <text evidence="2">The sequence shown here is derived from an EMBL/GenBank/DDBJ whole genome shotgun (WGS) entry which is preliminary data.</text>
</comment>
<dbReference type="OrthoDB" id="6782332at2759"/>
<dbReference type="Proteomes" id="UP000801492">
    <property type="component" value="Unassembled WGS sequence"/>
</dbReference>
<evidence type="ECO:0000259" key="1">
    <source>
        <dbReference type="Pfam" id="PF13843"/>
    </source>
</evidence>
<feature type="domain" description="PiggyBac transposable element-derived protein" evidence="1">
    <location>
        <begin position="7"/>
        <end position="69"/>
    </location>
</feature>
<keyword evidence="3" id="KW-1185">Reference proteome</keyword>
<dbReference type="Pfam" id="PF13843">
    <property type="entry name" value="DDE_Tnp_1_7"/>
    <property type="match status" value="1"/>
</dbReference>
<name>A0A8K0CME5_IGNLU</name>
<dbReference type="InterPro" id="IPR029526">
    <property type="entry name" value="PGBD"/>
</dbReference>
<feature type="non-terminal residue" evidence="2">
    <location>
        <position position="1"/>
    </location>
</feature>
<reference evidence="2" key="1">
    <citation type="submission" date="2019-08" db="EMBL/GenBank/DDBJ databases">
        <title>The genome of the North American firefly Photinus pyralis.</title>
        <authorList>
            <consortium name="Photinus pyralis genome working group"/>
            <person name="Fallon T.R."/>
            <person name="Sander Lower S.E."/>
            <person name="Weng J.-K."/>
        </authorList>
    </citation>
    <scope>NUCLEOTIDE SEQUENCE</scope>
    <source>
        <strain evidence="2">TRF0915ILg1</strain>
        <tissue evidence="2">Whole body</tissue>
    </source>
</reference>
<protein>
    <recommendedName>
        <fullName evidence="1">PiggyBac transposable element-derived protein domain-containing protein</fullName>
    </recommendedName>
</protein>
<proteinExistence type="predicted"/>
<sequence length="103" mass="12021">EVLRNSRLNVDDLWDKNSTGVEKFWLTMSKERFLFLLRLLHFDDKITRNETKSEDKPAPIRQLFNSFVATRLVDLQRLMNCCRHLGVGAHSGNTSLRNPTSME</sequence>
<dbReference type="AlphaFoldDB" id="A0A8K0CME5"/>
<gene>
    <name evidence="2" type="ORF">ILUMI_17059</name>
</gene>